<accession>A0A0D0RX30</accession>
<gene>
    <name evidence="1" type="ORF">LH47_02680</name>
</gene>
<dbReference type="EMBL" id="JXTH01000081">
    <property type="protein sequence ID" value="KIQ93236.1"/>
    <property type="molecule type" value="Genomic_DNA"/>
</dbReference>
<sequence length="65" mass="7473">MYHFLVHKEVSLMISGLERYLNRVEDDTIAVLKLLVAGKTVEQISNELKIPLKKVAEIKEKFESS</sequence>
<name>A0A0D0RX30_9BACL</name>
<dbReference type="PATRIC" id="fig|404937.3.peg.2937"/>
<evidence type="ECO:0000313" key="1">
    <source>
        <dbReference type="EMBL" id="KIQ93236.1"/>
    </source>
</evidence>
<evidence type="ECO:0000313" key="2">
    <source>
        <dbReference type="Proteomes" id="UP000032102"/>
    </source>
</evidence>
<dbReference type="Proteomes" id="UP000032102">
    <property type="component" value="Unassembled WGS sequence"/>
</dbReference>
<dbReference type="AlphaFoldDB" id="A0A0D0RX30"/>
<keyword evidence="2" id="KW-1185">Reference proteome</keyword>
<proteinExistence type="predicted"/>
<protein>
    <submittedName>
        <fullName evidence="1">Uncharacterized protein</fullName>
    </submittedName>
</protein>
<reference evidence="1 2" key="1">
    <citation type="submission" date="2015-01" db="EMBL/GenBank/DDBJ databases">
        <title>Draft genome of Anoxybacillus thermarum strain AF/04.</title>
        <authorList>
            <person name="Poli A."/>
            <person name="Nicolaus B."/>
            <person name="Chan K.-G."/>
            <person name="Kahar U.M."/>
            <person name="Yaakob A.S."/>
            <person name="Chan C.S."/>
            <person name="Goh K.M."/>
        </authorList>
    </citation>
    <scope>NUCLEOTIDE SEQUENCE [LARGE SCALE GENOMIC DNA]</scope>
    <source>
        <strain evidence="1 2">AF/04</strain>
    </source>
</reference>
<comment type="caution">
    <text evidence="1">The sequence shown here is derived from an EMBL/GenBank/DDBJ whole genome shotgun (WGS) entry which is preliminary data.</text>
</comment>
<organism evidence="1 2">
    <name type="scientific">Anoxybacillus thermarum</name>
    <dbReference type="NCBI Taxonomy" id="404937"/>
    <lineage>
        <taxon>Bacteria</taxon>
        <taxon>Bacillati</taxon>
        <taxon>Bacillota</taxon>
        <taxon>Bacilli</taxon>
        <taxon>Bacillales</taxon>
        <taxon>Anoxybacillaceae</taxon>
        <taxon>Anoxybacillus</taxon>
    </lineage>
</organism>